<dbReference type="Proteomes" id="UP000006556">
    <property type="component" value="Chromosome"/>
</dbReference>
<keyword evidence="2" id="KW-1185">Reference proteome</keyword>
<name>A5D3V1_PELTS</name>
<organism evidence="1 2">
    <name type="scientific">Pelotomaculum thermopropionicum (strain DSM 13744 / JCM 10971 / SI)</name>
    <dbReference type="NCBI Taxonomy" id="370438"/>
    <lineage>
        <taxon>Bacteria</taxon>
        <taxon>Bacillati</taxon>
        <taxon>Bacillota</taxon>
        <taxon>Clostridia</taxon>
        <taxon>Eubacteriales</taxon>
        <taxon>Desulfotomaculaceae</taxon>
        <taxon>Pelotomaculum</taxon>
    </lineage>
</organism>
<dbReference type="AlphaFoldDB" id="A5D3V1"/>
<reference evidence="2" key="1">
    <citation type="journal article" date="2008" name="Genome Res.">
        <title>The genome of Pelotomaculum thermopropionicum reveals niche-associated evolution in anaerobic microbiota.</title>
        <authorList>
            <person name="Kosaka T."/>
            <person name="Kato S."/>
            <person name="Shimoyama T."/>
            <person name="Ishii S."/>
            <person name="Abe T."/>
            <person name="Watanabe K."/>
        </authorList>
    </citation>
    <scope>NUCLEOTIDE SEQUENCE [LARGE SCALE GENOMIC DNA]</scope>
    <source>
        <strain evidence="2">DSM 13744 / JCM 10971 / SI</strain>
    </source>
</reference>
<evidence type="ECO:0000313" key="2">
    <source>
        <dbReference type="Proteomes" id="UP000006556"/>
    </source>
</evidence>
<dbReference type="KEGG" id="pth:PTH_0912"/>
<dbReference type="STRING" id="370438.PTH_0912"/>
<evidence type="ECO:0000313" key="1">
    <source>
        <dbReference type="EMBL" id="BAF59093.1"/>
    </source>
</evidence>
<accession>A5D3V1</accession>
<sequence>MTEILDFADDVIITLLKLYEAVQESVHETCRGYCGGCPPYRKIPREFMNIAANLEKEGYIEKLKVYNQDCYIFTSEGERRLKLFNSTFVKPIITEMSNHADRQAAIEAVGEKYRMLSPVLLSYFWDKANGKD</sequence>
<dbReference type="EMBL" id="AP009389">
    <property type="protein sequence ID" value="BAF59093.1"/>
    <property type="molecule type" value="Genomic_DNA"/>
</dbReference>
<gene>
    <name evidence="1" type="ordered locus">PTH_0912</name>
</gene>
<proteinExistence type="predicted"/>
<protein>
    <submittedName>
        <fullName evidence="1">Uncharacterized protein</fullName>
    </submittedName>
</protein>
<dbReference type="HOGENOM" id="CLU_1915069_0_0_9"/>